<dbReference type="AlphaFoldDB" id="A0A6A5JX83"/>
<proteinExistence type="predicted"/>
<evidence type="ECO:0000259" key="1">
    <source>
        <dbReference type="Pfam" id="PF24809"/>
    </source>
</evidence>
<accession>A0A6A5JX83</accession>
<evidence type="ECO:0000313" key="3">
    <source>
        <dbReference type="Proteomes" id="UP000800040"/>
    </source>
</evidence>
<feature type="domain" description="DUF7708" evidence="1">
    <location>
        <begin position="38"/>
        <end position="153"/>
    </location>
</feature>
<dbReference type="InterPro" id="IPR056125">
    <property type="entry name" value="DUF7708"/>
</dbReference>
<dbReference type="PANTHER" id="PTHR40619:SF3">
    <property type="entry name" value="FUNGAL STAND N-TERMINAL GOODBYE DOMAIN-CONTAINING PROTEIN"/>
    <property type="match status" value="1"/>
</dbReference>
<dbReference type="OrthoDB" id="4840035at2759"/>
<dbReference type="PANTHER" id="PTHR40619">
    <property type="entry name" value="FUNGAL STAND N-TERMINAL GOODBYE DOMAIN-CONTAINING PROTEIN"/>
    <property type="match status" value="1"/>
</dbReference>
<name>A0A6A5JX83_9PLEO</name>
<evidence type="ECO:0000313" key="2">
    <source>
        <dbReference type="EMBL" id="KAF1828581.1"/>
    </source>
</evidence>
<keyword evidence="3" id="KW-1185">Reference proteome</keyword>
<dbReference type="Proteomes" id="UP000800040">
    <property type="component" value="Unassembled WGS sequence"/>
</dbReference>
<dbReference type="Pfam" id="PF24809">
    <property type="entry name" value="DUF7708"/>
    <property type="match status" value="1"/>
</dbReference>
<gene>
    <name evidence="2" type="ORF">BDW02DRAFT_603293</name>
</gene>
<protein>
    <recommendedName>
        <fullName evidence="1">DUF7708 domain-containing protein</fullName>
    </recommendedName>
</protein>
<organism evidence="2 3">
    <name type="scientific">Decorospora gaudefroyi</name>
    <dbReference type="NCBI Taxonomy" id="184978"/>
    <lineage>
        <taxon>Eukaryota</taxon>
        <taxon>Fungi</taxon>
        <taxon>Dikarya</taxon>
        <taxon>Ascomycota</taxon>
        <taxon>Pezizomycotina</taxon>
        <taxon>Dothideomycetes</taxon>
        <taxon>Pleosporomycetidae</taxon>
        <taxon>Pleosporales</taxon>
        <taxon>Pleosporineae</taxon>
        <taxon>Pleosporaceae</taxon>
        <taxon>Decorospora</taxon>
    </lineage>
</organism>
<sequence length="481" mass="53369">MQGMVTHGFVQLRDYISDLEDKWKSKQGLCGGLDAHKNAFAIFPSHNNYASVLCGSLTLIISAAVNHDEIADTIAETVTKITEKAARAAKILLVLHTRAIRELFSELYAQVFLFYRDAIEWYMKSKASRLFGNFNEKMKERYENAAEKIEDDYAFSRMQRTEQERRDEILLQRQQTFDSFTLACAGRNAQQLLLSSHKRACVEASTTDNVGDDNRPGIPAPAGMAQTVSSSMARGAAKSLSVVLEQSIVGSEGHSLLNNGMFWRPGSDVAIELHNWIDIVATTPTLWISSPDISSLDVSASCAAAMNILVVAWETNLPVVSHFCERPRFATLAEGRDVEKLGLIGLVYSVIFQLLQFSFDDEEFEIPEGDMRNLDGSDESWPQALDLLSALLKATPRLALCVVDGLNELAFAAGEEWCGAFLEVLFEHQRSTTPGTFKVLLTTSGQSRVLQDHVQVTDRMFTHTGAQEVIRGGRWVKSSKS</sequence>
<reference evidence="2" key="1">
    <citation type="submission" date="2020-01" db="EMBL/GenBank/DDBJ databases">
        <authorList>
            <consortium name="DOE Joint Genome Institute"/>
            <person name="Haridas S."/>
            <person name="Albert R."/>
            <person name="Binder M."/>
            <person name="Bloem J."/>
            <person name="Labutti K."/>
            <person name="Salamov A."/>
            <person name="Andreopoulos B."/>
            <person name="Baker S.E."/>
            <person name="Barry K."/>
            <person name="Bills G."/>
            <person name="Bluhm B.H."/>
            <person name="Cannon C."/>
            <person name="Castanera R."/>
            <person name="Culley D.E."/>
            <person name="Daum C."/>
            <person name="Ezra D."/>
            <person name="Gonzalez J.B."/>
            <person name="Henrissat B."/>
            <person name="Kuo A."/>
            <person name="Liang C."/>
            <person name="Lipzen A."/>
            <person name="Lutzoni F."/>
            <person name="Magnuson J."/>
            <person name="Mondo S."/>
            <person name="Nolan M."/>
            <person name="Ohm R."/>
            <person name="Pangilinan J."/>
            <person name="Park H.-J."/>
            <person name="Ramirez L."/>
            <person name="Alfaro M."/>
            <person name="Sun H."/>
            <person name="Tritt A."/>
            <person name="Yoshinaga Y."/>
            <person name="Zwiers L.-H."/>
            <person name="Turgeon B.G."/>
            <person name="Goodwin S.B."/>
            <person name="Spatafora J.W."/>
            <person name="Crous P.W."/>
            <person name="Grigoriev I.V."/>
        </authorList>
    </citation>
    <scope>NUCLEOTIDE SEQUENCE</scope>
    <source>
        <strain evidence="2">P77</strain>
    </source>
</reference>
<dbReference type="EMBL" id="ML975525">
    <property type="protein sequence ID" value="KAF1828581.1"/>
    <property type="molecule type" value="Genomic_DNA"/>
</dbReference>